<evidence type="ECO:0000313" key="8">
    <source>
        <dbReference type="EMBL" id="MBK1715007.1"/>
    </source>
</evidence>
<feature type="transmembrane region" description="Helical" evidence="6">
    <location>
        <begin position="145"/>
        <end position="164"/>
    </location>
</feature>
<dbReference type="InterPro" id="IPR036259">
    <property type="entry name" value="MFS_trans_sf"/>
</dbReference>
<evidence type="ECO:0000256" key="1">
    <source>
        <dbReference type="ARBA" id="ARBA00004141"/>
    </source>
</evidence>
<feature type="transmembrane region" description="Helical" evidence="6">
    <location>
        <begin position="322"/>
        <end position="343"/>
    </location>
</feature>
<feature type="transmembrane region" description="Helical" evidence="6">
    <location>
        <begin position="194"/>
        <end position="217"/>
    </location>
</feature>
<dbReference type="PANTHER" id="PTHR23505:SF79">
    <property type="entry name" value="PROTEIN SPINSTER"/>
    <property type="match status" value="1"/>
</dbReference>
<reference evidence="8" key="1">
    <citation type="submission" date="2017-08" db="EMBL/GenBank/DDBJ databases">
        <authorList>
            <person name="Imhoff J.F."/>
            <person name="Rahn T."/>
            <person name="Kuenzel S."/>
            <person name="Neulinger S.C."/>
        </authorList>
    </citation>
    <scope>NUCLEOTIDE SEQUENCE</scope>
    <source>
        <strain evidence="8">IM 151</strain>
    </source>
</reference>
<gene>
    <name evidence="8" type="ORF">CKO43_19785</name>
</gene>
<accession>A0ABS1E298</accession>
<sequence length="410" mass="42392">MVFDFADRMVLAALLPAIRADWQISDTTAGLLGSILTLGMVLFAFPAAALVGRLGRVRSAAAMGVLWSLASAAGAFAQNVGQLLASRALVGVGEAGYAPASYAWISSAFPRRRRQFALGVFSAAQPIGMAAGVVLGGFIATHWGWQHALGFVAFPGLVVALWLLRGRDWVEPRPAAGAAMGSRLAILRLPALRLAYLGGALAALQWVPLLFFLPSWLERQHGLPGTSASLLAGGVLLLPILGVPLGGWLMDRWNRRDEAAKLVWPIAAGSFATLCYLAAFTVADGLPAQYTLIVLGAFVGSSGGTGPLALTQELVPPALRAFSGTCSVVAVHLLGSVPGPLLVGALSDRLGLSQALLLVLLAAGSAQVLALAAALRHYRRDLAALQPAAPRAGRGALPLPASPLQPPSPS</sequence>
<dbReference type="PANTHER" id="PTHR23505">
    <property type="entry name" value="SPINSTER"/>
    <property type="match status" value="1"/>
</dbReference>
<keyword evidence="3 6" id="KW-0812">Transmembrane</keyword>
<keyword evidence="2" id="KW-0813">Transport</keyword>
<name>A0ABS1E298_RUBGE</name>
<keyword evidence="4 6" id="KW-1133">Transmembrane helix</keyword>
<protein>
    <recommendedName>
        <fullName evidence="7">Major facilitator superfamily (MFS) profile domain-containing protein</fullName>
    </recommendedName>
</protein>
<dbReference type="InterPro" id="IPR020846">
    <property type="entry name" value="MFS_dom"/>
</dbReference>
<feature type="transmembrane region" description="Helical" evidence="6">
    <location>
        <begin position="59"/>
        <end position="78"/>
    </location>
</feature>
<organism evidence="8 9">
    <name type="scientific">Rubrivivax gelatinosus</name>
    <name type="common">Rhodocyclus gelatinosus</name>
    <name type="synonym">Rhodopseudomonas gelatinosa</name>
    <dbReference type="NCBI Taxonomy" id="28068"/>
    <lineage>
        <taxon>Bacteria</taxon>
        <taxon>Pseudomonadati</taxon>
        <taxon>Pseudomonadota</taxon>
        <taxon>Betaproteobacteria</taxon>
        <taxon>Burkholderiales</taxon>
        <taxon>Sphaerotilaceae</taxon>
        <taxon>Rubrivivax</taxon>
    </lineage>
</organism>
<dbReference type="Pfam" id="PF07690">
    <property type="entry name" value="MFS_1"/>
    <property type="match status" value="1"/>
</dbReference>
<dbReference type="SUPFAM" id="SSF103473">
    <property type="entry name" value="MFS general substrate transporter"/>
    <property type="match status" value="1"/>
</dbReference>
<feature type="transmembrane region" description="Helical" evidence="6">
    <location>
        <begin position="355"/>
        <end position="375"/>
    </location>
</feature>
<feature type="transmembrane region" description="Helical" evidence="6">
    <location>
        <begin position="116"/>
        <end position="139"/>
    </location>
</feature>
<proteinExistence type="predicted"/>
<feature type="transmembrane region" description="Helical" evidence="6">
    <location>
        <begin position="262"/>
        <end position="283"/>
    </location>
</feature>
<dbReference type="EMBL" id="NRRU01000091">
    <property type="protein sequence ID" value="MBK1715007.1"/>
    <property type="molecule type" value="Genomic_DNA"/>
</dbReference>
<keyword evidence="5 6" id="KW-0472">Membrane</keyword>
<keyword evidence="9" id="KW-1185">Reference proteome</keyword>
<dbReference type="InterPro" id="IPR044770">
    <property type="entry name" value="MFS_spinster-like"/>
</dbReference>
<evidence type="ECO:0000313" key="9">
    <source>
        <dbReference type="Proteomes" id="UP001041814"/>
    </source>
</evidence>
<evidence type="ECO:0000259" key="7">
    <source>
        <dbReference type="PROSITE" id="PS50850"/>
    </source>
</evidence>
<dbReference type="InterPro" id="IPR011701">
    <property type="entry name" value="MFS"/>
</dbReference>
<comment type="subcellular location">
    <subcellularLocation>
        <location evidence="1">Membrane</location>
        <topology evidence="1">Multi-pass membrane protein</topology>
    </subcellularLocation>
</comment>
<evidence type="ECO:0000256" key="4">
    <source>
        <dbReference type="ARBA" id="ARBA00022989"/>
    </source>
</evidence>
<dbReference type="Gene3D" id="1.20.1250.20">
    <property type="entry name" value="MFS general substrate transporter like domains"/>
    <property type="match status" value="2"/>
</dbReference>
<feature type="transmembrane region" description="Helical" evidence="6">
    <location>
        <begin position="30"/>
        <end position="52"/>
    </location>
</feature>
<evidence type="ECO:0000256" key="2">
    <source>
        <dbReference type="ARBA" id="ARBA00022448"/>
    </source>
</evidence>
<feature type="transmembrane region" description="Helical" evidence="6">
    <location>
        <begin position="84"/>
        <end position="104"/>
    </location>
</feature>
<comment type="caution">
    <text evidence="8">The sequence shown here is derived from an EMBL/GenBank/DDBJ whole genome shotgun (WGS) entry which is preliminary data.</text>
</comment>
<feature type="domain" description="Major facilitator superfamily (MFS) profile" evidence="7">
    <location>
        <begin position="1"/>
        <end position="382"/>
    </location>
</feature>
<dbReference type="PROSITE" id="PS50850">
    <property type="entry name" value="MFS"/>
    <property type="match status" value="1"/>
</dbReference>
<reference evidence="8" key="2">
    <citation type="journal article" date="2020" name="Microorganisms">
        <title>Osmotic Adaptation and Compatible Solute Biosynthesis of Phototrophic Bacteria as Revealed from Genome Analyses.</title>
        <authorList>
            <person name="Imhoff J.F."/>
            <person name="Rahn T."/>
            <person name="Kunzel S."/>
            <person name="Keller A."/>
            <person name="Neulinger S.C."/>
        </authorList>
    </citation>
    <scope>NUCLEOTIDE SEQUENCE</scope>
    <source>
        <strain evidence="8">IM 151</strain>
    </source>
</reference>
<feature type="transmembrane region" description="Helical" evidence="6">
    <location>
        <begin position="229"/>
        <end position="250"/>
    </location>
</feature>
<dbReference type="Proteomes" id="UP001041814">
    <property type="component" value="Unassembled WGS sequence"/>
</dbReference>
<evidence type="ECO:0000256" key="6">
    <source>
        <dbReference type="SAM" id="Phobius"/>
    </source>
</evidence>
<feature type="transmembrane region" description="Helical" evidence="6">
    <location>
        <begin position="289"/>
        <end position="310"/>
    </location>
</feature>
<evidence type="ECO:0000256" key="3">
    <source>
        <dbReference type="ARBA" id="ARBA00022692"/>
    </source>
</evidence>
<evidence type="ECO:0000256" key="5">
    <source>
        <dbReference type="ARBA" id="ARBA00023136"/>
    </source>
</evidence>